<evidence type="ECO:0000313" key="1">
    <source>
        <dbReference type="EMBL" id="KAL3859249.1"/>
    </source>
</evidence>
<protein>
    <submittedName>
        <fullName evidence="1">Uncharacterized protein</fullName>
    </submittedName>
</protein>
<accession>A0ABD3VCC8</accession>
<organism evidence="1 2">
    <name type="scientific">Sinanodonta woodiana</name>
    <name type="common">Chinese pond mussel</name>
    <name type="synonym">Anodonta woodiana</name>
    <dbReference type="NCBI Taxonomy" id="1069815"/>
    <lineage>
        <taxon>Eukaryota</taxon>
        <taxon>Metazoa</taxon>
        <taxon>Spiralia</taxon>
        <taxon>Lophotrochozoa</taxon>
        <taxon>Mollusca</taxon>
        <taxon>Bivalvia</taxon>
        <taxon>Autobranchia</taxon>
        <taxon>Heteroconchia</taxon>
        <taxon>Palaeoheterodonta</taxon>
        <taxon>Unionida</taxon>
        <taxon>Unionoidea</taxon>
        <taxon>Unionidae</taxon>
        <taxon>Unioninae</taxon>
        <taxon>Sinanodonta</taxon>
    </lineage>
</organism>
<dbReference type="AlphaFoldDB" id="A0ABD3VCC8"/>
<proteinExistence type="predicted"/>
<comment type="caution">
    <text evidence="1">The sequence shown here is derived from an EMBL/GenBank/DDBJ whole genome shotgun (WGS) entry which is preliminary data.</text>
</comment>
<gene>
    <name evidence="1" type="ORF">ACJMK2_009476</name>
</gene>
<sequence length="79" mass="9157">MEENTHIGSTTTFGDQEVVSSGCTLHRLQGTLFSLQQWNKTPIFGLPFPLLNMNWYHQVVPYNEYQRKCEYCMIATNVV</sequence>
<dbReference type="Proteomes" id="UP001634394">
    <property type="component" value="Unassembled WGS sequence"/>
</dbReference>
<name>A0ABD3VCC8_SINWO</name>
<keyword evidence="2" id="KW-1185">Reference proteome</keyword>
<evidence type="ECO:0000313" key="2">
    <source>
        <dbReference type="Proteomes" id="UP001634394"/>
    </source>
</evidence>
<reference evidence="1 2" key="1">
    <citation type="submission" date="2024-11" db="EMBL/GenBank/DDBJ databases">
        <title>Chromosome-level genome assembly of the freshwater bivalve Anodonta woodiana.</title>
        <authorList>
            <person name="Chen X."/>
        </authorList>
    </citation>
    <scope>NUCLEOTIDE SEQUENCE [LARGE SCALE GENOMIC DNA]</scope>
    <source>
        <strain evidence="1">MN2024</strain>
        <tissue evidence="1">Gills</tissue>
    </source>
</reference>
<dbReference type="EMBL" id="JBJQND010000012">
    <property type="protein sequence ID" value="KAL3859249.1"/>
    <property type="molecule type" value="Genomic_DNA"/>
</dbReference>